<feature type="compositionally biased region" description="Basic and acidic residues" evidence="1">
    <location>
        <begin position="1"/>
        <end position="32"/>
    </location>
</feature>
<gene>
    <name evidence="2" type="ORF">HD842_000665</name>
</gene>
<dbReference type="EMBL" id="JACHBX010000001">
    <property type="protein sequence ID" value="MBB6132554.1"/>
    <property type="molecule type" value="Genomic_DNA"/>
</dbReference>
<sequence>MKSFDMDDVPRGRMDREIARERRERALNDEQRAGLSPVDDLRGKDARERADTSNLKRNSR</sequence>
<organism evidence="2 3">
    <name type="scientific">Massilia aurea</name>
    <dbReference type="NCBI Taxonomy" id="373040"/>
    <lineage>
        <taxon>Bacteria</taxon>
        <taxon>Pseudomonadati</taxon>
        <taxon>Pseudomonadota</taxon>
        <taxon>Betaproteobacteria</taxon>
        <taxon>Burkholderiales</taxon>
        <taxon>Oxalobacteraceae</taxon>
        <taxon>Telluria group</taxon>
        <taxon>Massilia</taxon>
    </lineage>
</organism>
<name>A0A7W9U894_9BURK</name>
<feature type="region of interest" description="Disordered" evidence="1">
    <location>
        <begin position="1"/>
        <end position="60"/>
    </location>
</feature>
<comment type="caution">
    <text evidence="2">The sequence shown here is derived from an EMBL/GenBank/DDBJ whole genome shotgun (WGS) entry which is preliminary data.</text>
</comment>
<keyword evidence="3" id="KW-1185">Reference proteome</keyword>
<dbReference type="Proteomes" id="UP000540787">
    <property type="component" value="Unassembled WGS sequence"/>
</dbReference>
<evidence type="ECO:0000313" key="2">
    <source>
        <dbReference type="EMBL" id="MBB6132554.1"/>
    </source>
</evidence>
<reference evidence="2 3" key="1">
    <citation type="submission" date="2020-08" db="EMBL/GenBank/DDBJ databases">
        <title>The Agave Microbiome: Exploring the role of microbial communities in plant adaptations to desert environments.</title>
        <authorList>
            <person name="Partida-Martinez L.P."/>
        </authorList>
    </citation>
    <scope>NUCLEOTIDE SEQUENCE [LARGE SCALE GENOMIC DNA]</scope>
    <source>
        <strain evidence="2 3">AT3.2</strain>
    </source>
</reference>
<protein>
    <submittedName>
        <fullName evidence="2">Uncharacterized protein</fullName>
    </submittedName>
</protein>
<dbReference type="RefSeq" id="WP_183550931.1">
    <property type="nucleotide sequence ID" value="NZ_BAAAEK010000025.1"/>
</dbReference>
<feature type="compositionally biased region" description="Basic and acidic residues" evidence="1">
    <location>
        <begin position="39"/>
        <end position="51"/>
    </location>
</feature>
<evidence type="ECO:0000313" key="3">
    <source>
        <dbReference type="Proteomes" id="UP000540787"/>
    </source>
</evidence>
<evidence type="ECO:0000256" key="1">
    <source>
        <dbReference type="SAM" id="MobiDB-lite"/>
    </source>
</evidence>
<accession>A0A7W9U894</accession>
<proteinExistence type="predicted"/>
<dbReference type="AlphaFoldDB" id="A0A7W9U894"/>